<dbReference type="GO" id="GO:2000114">
    <property type="term" value="P:regulation of establishment of cell polarity"/>
    <property type="evidence" value="ECO:0007669"/>
    <property type="project" value="TreeGrafter"/>
</dbReference>
<dbReference type="Pfam" id="PF22697">
    <property type="entry name" value="SOS1_NGEF_PH"/>
    <property type="match status" value="1"/>
</dbReference>
<dbReference type="Gene3D" id="1.20.900.10">
    <property type="entry name" value="Dbl homology (DH) domain"/>
    <property type="match status" value="1"/>
</dbReference>
<dbReference type="InterPro" id="IPR000219">
    <property type="entry name" value="DH_dom"/>
</dbReference>
<dbReference type="GO" id="GO:0005829">
    <property type="term" value="C:cytosol"/>
    <property type="evidence" value="ECO:0007669"/>
    <property type="project" value="UniProtKB-ARBA"/>
</dbReference>
<feature type="compositionally biased region" description="Polar residues" evidence="2">
    <location>
        <begin position="85"/>
        <end position="96"/>
    </location>
</feature>
<dbReference type="InParanoid" id="A0A673CAJ0"/>
<dbReference type="Proteomes" id="UP000472271">
    <property type="component" value="Chromosome 24"/>
</dbReference>
<feature type="domain" description="PH" evidence="3">
    <location>
        <begin position="317"/>
        <end position="415"/>
    </location>
</feature>
<keyword evidence="1" id="KW-0597">Phosphoprotein</keyword>
<feature type="region of interest" description="Disordered" evidence="2">
    <location>
        <begin position="563"/>
        <end position="643"/>
    </location>
</feature>
<dbReference type="SMART" id="SM00325">
    <property type="entry name" value="RhoGEF"/>
    <property type="match status" value="1"/>
</dbReference>
<dbReference type="CDD" id="cd00160">
    <property type="entry name" value="RhoGEF"/>
    <property type="match status" value="1"/>
</dbReference>
<evidence type="ECO:0000256" key="1">
    <source>
        <dbReference type="ARBA" id="ARBA00022553"/>
    </source>
</evidence>
<accession>A0A673CAJ0</accession>
<dbReference type="PROSITE" id="PS50003">
    <property type="entry name" value="PH_DOMAIN"/>
    <property type="match status" value="1"/>
</dbReference>
<evidence type="ECO:0000256" key="2">
    <source>
        <dbReference type="SAM" id="MobiDB-lite"/>
    </source>
</evidence>
<gene>
    <name evidence="5" type="primary">LOC115414959</name>
</gene>
<feature type="compositionally biased region" description="Basic and acidic residues" evidence="2">
    <location>
        <begin position="491"/>
        <end position="502"/>
    </location>
</feature>
<feature type="region of interest" description="Disordered" evidence="2">
    <location>
        <begin position="791"/>
        <end position="831"/>
    </location>
</feature>
<proteinExistence type="predicted"/>
<reference evidence="5" key="2">
    <citation type="submission" date="2025-08" db="UniProtKB">
        <authorList>
            <consortium name="Ensembl"/>
        </authorList>
    </citation>
    <scope>IDENTIFICATION</scope>
</reference>
<dbReference type="SUPFAM" id="SSF48065">
    <property type="entry name" value="DBL homology domain (DH-domain)"/>
    <property type="match status" value="1"/>
</dbReference>
<reference evidence="5" key="1">
    <citation type="submission" date="2019-06" db="EMBL/GenBank/DDBJ databases">
        <authorList>
            <consortium name="Wellcome Sanger Institute Data Sharing"/>
        </authorList>
    </citation>
    <scope>NUCLEOTIDE SEQUENCE [LARGE SCALE GENOMIC DNA]</scope>
</reference>
<feature type="region of interest" description="Disordered" evidence="2">
    <location>
        <begin position="657"/>
        <end position="704"/>
    </location>
</feature>
<feature type="compositionally biased region" description="Basic and acidic residues" evidence="2">
    <location>
        <begin position="1060"/>
        <end position="1075"/>
    </location>
</feature>
<feature type="region of interest" description="Disordered" evidence="2">
    <location>
        <begin position="994"/>
        <end position="1088"/>
    </location>
</feature>
<feature type="compositionally biased region" description="Basic and acidic residues" evidence="2">
    <location>
        <begin position="845"/>
        <end position="860"/>
    </location>
</feature>
<protein>
    <submittedName>
        <fullName evidence="5">Pleckstrin homology and RhoGEF domain containing G3</fullName>
    </submittedName>
</protein>
<dbReference type="PANTHER" id="PTHR45924:SF4">
    <property type="entry name" value="PLECKSTRIN HOMOLOGY DOMAIN-CONTAINING FAMILY G MEMBER 3"/>
    <property type="match status" value="1"/>
</dbReference>
<feature type="compositionally biased region" description="Low complexity" evidence="2">
    <location>
        <begin position="23"/>
        <end position="35"/>
    </location>
</feature>
<dbReference type="Pfam" id="PF00621">
    <property type="entry name" value="RhoGEF"/>
    <property type="match status" value="1"/>
</dbReference>
<dbReference type="Gene3D" id="2.30.29.30">
    <property type="entry name" value="Pleckstrin-homology domain (PH domain)/Phosphotyrosine-binding domain (PTB)"/>
    <property type="match status" value="1"/>
</dbReference>
<feature type="compositionally biased region" description="Acidic residues" evidence="2">
    <location>
        <begin position="619"/>
        <end position="633"/>
    </location>
</feature>
<dbReference type="GO" id="GO:0005085">
    <property type="term" value="F:guanyl-nucleotide exchange factor activity"/>
    <property type="evidence" value="ECO:0007669"/>
    <property type="project" value="InterPro"/>
</dbReference>
<feature type="compositionally biased region" description="Polar residues" evidence="2">
    <location>
        <begin position="603"/>
        <end position="614"/>
    </location>
</feature>
<evidence type="ECO:0000259" key="3">
    <source>
        <dbReference type="PROSITE" id="PS50003"/>
    </source>
</evidence>
<dbReference type="PROSITE" id="PS50010">
    <property type="entry name" value="DH_2"/>
    <property type="match status" value="1"/>
</dbReference>
<feature type="compositionally biased region" description="Polar residues" evidence="2">
    <location>
        <begin position="1"/>
        <end position="17"/>
    </location>
</feature>
<dbReference type="FunFam" id="1.20.900.10:FF:000019">
    <property type="entry name" value="Pleckstrin homology domain-containing family G member 1"/>
    <property type="match status" value="1"/>
</dbReference>
<sequence length="1088" mass="121137">TASISSNERAPSATPSDTSDRPVSLVSTLSSGSGSSRDDHPTPPPSRSSDPDIALHLSPQEGAAEDQQPWTRPQQPDRKGRSVKESTPNRGASRRQTGPFGTKIMAPNPQLTYLDRVVMEIIETERMYVRDLRMIVEDYLAHIIDQGDLSIRPEQVCALFGNIEDIYEFNSELLQTLDLCDNDPVAVARCFVMKSEYFEIYTQYCTNYPNSVAALTECMRNKSLAKFFRDRQASLKRSLPLGSYLLKPVQRILKYHLLLQEIAKHFDPEEEGYEVVEEAIYTMTGVAWYINDMKRKHEHAVRLQEVQSLLLHWKGPDLTTYGELVLEGTFKVHRAKNERTLFLFERMLLITKRRGEHYVYKAHISCSTLMLIESAKDSLSFSVTHYKHPKQPHTVQAKTVEEKKLWAHHIKRIILENHHAIIPQKAKEAILEMDSIYPPRYRYSPERLKKALSTQSDEFPRDGRQGRRQSEPTKQILKNTKGKHRGVSRGGEGRPDRSTAEKEDQEGGGFQQAEDSEPDSDILLEDDQVADFVSSVLAAISCWHDRAQALLSTGVTMVMVRTEDDSGSVSNGCNQDDKQLPEGEEPKLEQKAEGDSEPPGEPSSATPDSDSKTLSSGESSDDDDDKEEAETEAENASILPSSVLDKASAIAQHFTNSIKRGSLAQDDARSPGCTSPRLPSRTGSTLSLSADPPDRTSRLNSICSDPIESFGSTDLTLLSPRDEGLFDADRGIRRRRDSTLSKQDQLLIGKIKSYYESAGSQDATFSLQRRESLTYIPTGLVRSSVSRLNSIPKDETVPNNAPSSTNPPVWIPAQIPGSRSENLAEDDEFRPSSEMIKIWQTMEREMTQPQSEDRGREQPREASSLTRTIGVDCKTPDNGSVFDLSDITEESPTPSPPKPKSSSVNRTGSLKDALKAFGQESVLRAPLPRVAQLKAEAEGQRPVEDSEQGDEVDKAKSKVLHLARQYSQRIKTTKPVVRQRSQGILVRKKSLPCVVEEKDSSGESSSKPSLTLPPHRATASLPPNPVDQVSSRGPGPVPPSHNRPRSPLIPASTEGFHWPDVQELRSKYSDQEVRRAGSAGIAPTWSRH</sequence>
<feature type="compositionally biased region" description="Basic and acidic residues" evidence="2">
    <location>
        <begin position="575"/>
        <end position="594"/>
    </location>
</feature>
<dbReference type="InterPro" id="IPR055251">
    <property type="entry name" value="SOS1_NGEF_PH"/>
</dbReference>
<dbReference type="InterPro" id="IPR035899">
    <property type="entry name" value="DBL_dom_sf"/>
</dbReference>
<feature type="region of interest" description="Disordered" evidence="2">
    <location>
        <begin position="935"/>
        <end position="955"/>
    </location>
</feature>
<feature type="region of interest" description="Disordered" evidence="2">
    <location>
        <begin position="1"/>
        <end position="106"/>
    </location>
</feature>
<dbReference type="CDD" id="cd13243">
    <property type="entry name" value="PH_PLEKHG1_G2_G3"/>
    <property type="match status" value="1"/>
</dbReference>
<feature type="region of interest" description="Disordered" evidence="2">
    <location>
        <begin position="845"/>
        <end position="906"/>
    </location>
</feature>
<feature type="region of interest" description="Disordered" evidence="2">
    <location>
        <begin position="451"/>
        <end position="519"/>
    </location>
</feature>
<dbReference type="GO" id="GO:0031267">
    <property type="term" value="F:small GTPase binding"/>
    <property type="evidence" value="ECO:0007669"/>
    <property type="project" value="TreeGrafter"/>
</dbReference>
<dbReference type="InterPro" id="IPR043324">
    <property type="entry name" value="PH_PLEKHG1_G2_G3"/>
</dbReference>
<keyword evidence="6" id="KW-1185">Reference proteome</keyword>
<dbReference type="InterPro" id="IPR011993">
    <property type="entry name" value="PH-like_dom_sf"/>
</dbReference>
<organism evidence="5 6">
    <name type="scientific">Sphaeramia orbicularis</name>
    <name type="common">orbiculate cardinalfish</name>
    <dbReference type="NCBI Taxonomy" id="375764"/>
    <lineage>
        <taxon>Eukaryota</taxon>
        <taxon>Metazoa</taxon>
        <taxon>Chordata</taxon>
        <taxon>Craniata</taxon>
        <taxon>Vertebrata</taxon>
        <taxon>Euteleostomi</taxon>
        <taxon>Actinopterygii</taxon>
        <taxon>Neopterygii</taxon>
        <taxon>Teleostei</taxon>
        <taxon>Neoteleostei</taxon>
        <taxon>Acanthomorphata</taxon>
        <taxon>Gobiaria</taxon>
        <taxon>Kurtiformes</taxon>
        <taxon>Apogonoidei</taxon>
        <taxon>Apogonidae</taxon>
        <taxon>Apogoninae</taxon>
        <taxon>Sphaeramia</taxon>
    </lineage>
</organism>
<dbReference type="Ensembl" id="ENSSORT00005051523.1">
    <property type="protein sequence ID" value="ENSSORP00005050314.1"/>
    <property type="gene ID" value="ENSSORG00005022814.1"/>
</dbReference>
<dbReference type="SUPFAM" id="SSF50729">
    <property type="entry name" value="PH domain-like"/>
    <property type="match status" value="1"/>
</dbReference>
<evidence type="ECO:0000259" key="4">
    <source>
        <dbReference type="PROSITE" id="PS50010"/>
    </source>
</evidence>
<feature type="compositionally biased region" description="Basic and acidic residues" evidence="2">
    <location>
        <begin position="458"/>
        <end position="471"/>
    </location>
</feature>
<feature type="compositionally biased region" description="Basic and acidic residues" evidence="2">
    <location>
        <begin position="935"/>
        <end position="944"/>
    </location>
</feature>
<feature type="domain" description="DH" evidence="4">
    <location>
        <begin position="113"/>
        <end position="293"/>
    </location>
</feature>
<feature type="compositionally biased region" description="Polar residues" evidence="2">
    <location>
        <begin position="797"/>
        <end position="807"/>
    </location>
</feature>
<dbReference type="InterPro" id="IPR001849">
    <property type="entry name" value="PH_domain"/>
</dbReference>
<name>A0A673CAJ0_9TELE</name>
<evidence type="ECO:0000313" key="5">
    <source>
        <dbReference type="Ensembl" id="ENSSORP00005050314.1"/>
    </source>
</evidence>
<dbReference type="SMART" id="SM00233">
    <property type="entry name" value="PH"/>
    <property type="match status" value="1"/>
</dbReference>
<evidence type="ECO:0000313" key="6">
    <source>
        <dbReference type="Proteomes" id="UP000472271"/>
    </source>
</evidence>
<feature type="compositionally biased region" description="Basic and acidic residues" evidence="2">
    <location>
        <begin position="75"/>
        <end position="84"/>
    </location>
</feature>
<dbReference type="PANTHER" id="PTHR45924">
    <property type="entry name" value="FI17866P1"/>
    <property type="match status" value="1"/>
</dbReference>
<dbReference type="AlphaFoldDB" id="A0A673CAJ0"/>
<reference evidence="5" key="3">
    <citation type="submission" date="2025-09" db="UniProtKB">
        <authorList>
            <consortium name="Ensembl"/>
        </authorList>
    </citation>
    <scope>IDENTIFICATION</scope>
</reference>